<keyword evidence="7" id="KW-1185">Reference proteome</keyword>
<dbReference type="PANTHER" id="PTHR35371">
    <property type="entry name" value="INNER MEMBRANE PROTEIN"/>
    <property type="match status" value="1"/>
</dbReference>
<organism evidence="6 7">
    <name type="scientific">Thalassolituus maritimus</name>
    <dbReference type="NCBI Taxonomy" id="484498"/>
    <lineage>
        <taxon>Bacteria</taxon>
        <taxon>Pseudomonadati</taxon>
        <taxon>Pseudomonadota</taxon>
        <taxon>Gammaproteobacteria</taxon>
        <taxon>Oceanospirillales</taxon>
        <taxon>Oceanospirillaceae</taxon>
        <taxon>Thalassolituus</taxon>
    </lineage>
</organism>
<dbReference type="AlphaFoldDB" id="A0A1N7LJ43"/>
<evidence type="ECO:0000256" key="2">
    <source>
        <dbReference type="ARBA" id="ARBA00022692"/>
    </source>
</evidence>
<gene>
    <name evidence="6" type="ORF">SAMN05421686_10422</name>
</gene>
<proteinExistence type="predicted"/>
<evidence type="ECO:0000256" key="1">
    <source>
        <dbReference type="ARBA" id="ARBA00004370"/>
    </source>
</evidence>
<dbReference type="PANTHER" id="PTHR35371:SF1">
    <property type="entry name" value="BLR7753 PROTEIN"/>
    <property type="match status" value="1"/>
</dbReference>
<comment type="subcellular location">
    <subcellularLocation>
        <location evidence="1">Membrane</location>
    </subcellularLocation>
</comment>
<feature type="transmembrane region" description="Helical" evidence="5">
    <location>
        <begin position="78"/>
        <end position="96"/>
    </location>
</feature>
<keyword evidence="2 5" id="KW-0812">Transmembrane</keyword>
<feature type="transmembrane region" description="Helical" evidence="5">
    <location>
        <begin position="50"/>
        <end position="71"/>
    </location>
</feature>
<name>A0A1N7LJ43_9GAMM</name>
<dbReference type="STRING" id="484498.SAMN05421686_10422"/>
<sequence length="124" mass="13588">MTLAYWCVLAAALMPFLFTGIAKFSGGRYNNYSPREFLEKQEGFRKRAHWAQLNSFEAFPMFAAAVIIAHLTGAEQDYINTLAIAFIGIRIVYGAMYLANLAALRTLVWAAGLACVIALFAAGA</sequence>
<protein>
    <submittedName>
        <fullName evidence="6">Uncharacterized conserved protein, MAPEG superfamily</fullName>
    </submittedName>
</protein>
<keyword evidence="4 5" id="KW-0472">Membrane</keyword>
<evidence type="ECO:0000313" key="7">
    <source>
        <dbReference type="Proteomes" id="UP000185639"/>
    </source>
</evidence>
<keyword evidence="3 5" id="KW-1133">Transmembrane helix</keyword>
<evidence type="ECO:0000256" key="5">
    <source>
        <dbReference type="SAM" id="Phobius"/>
    </source>
</evidence>
<dbReference type="GO" id="GO:0016020">
    <property type="term" value="C:membrane"/>
    <property type="evidence" value="ECO:0007669"/>
    <property type="project" value="UniProtKB-SubCell"/>
</dbReference>
<accession>A0A1N7LJ43</accession>
<dbReference type="Proteomes" id="UP000185639">
    <property type="component" value="Unassembled WGS sequence"/>
</dbReference>
<reference evidence="7" key="1">
    <citation type="submission" date="2017-01" db="EMBL/GenBank/DDBJ databases">
        <authorList>
            <person name="Varghese N."/>
            <person name="Submissions S."/>
        </authorList>
    </citation>
    <scope>NUCLEOTIDE SEQUENCE [LARGE SCALE GENOMIC DNA]</scope>
    <source>
        <strain evidence="7">DSM 24913</strain>
    </source>
</reference>
<evidence type="ECO:0000256" key="3">
    <source>
        <dbReference type="ARBA" id="ARBA00022989"/>
    </source>
</evidence>
<dbReference type="InterPro" id="IPR023352">
    <property type="entry name" value="MAPEG-like_dom_sf"/>
</dbReference>
<dbReference type="InterPro" id="IPR001129">
    <property type="entry name" value="Membr-assoc_MAPEG"/>
</dbReference>
<dbReference type="SUPFAM" id="SSF161084">
    <property type="entry name" value="MAPEG domain-like"/>
    <property type="match status" value="1"/>
</dbReference>
<dbReference type="RefSeq" id="WP_068438495.1">
    <property type="nucleotide sequence ID" value="NZ_CAJWBH010000019.1"/>
</dbReference>
<dbReference type="EMBL" id="FTOH01000004">
    <property type="protein sequence ID" value="SIS73832.1"/>
    <property type="molecule type" value="Genomic_DNA"/>
</dbReference>
<dbReference type="Pfam" id="PF01124">
    <property type="entry name" value="MAPEG"/>
    <property type="match status" value="1"/>
</dbReference>
<evidence type="ECO:0000256" key="4">
    <source>
        <dbReference type="ARBA" id="ARBA00023136"/>
    </source>
</evidence>
<dbReference type="OrthoDB" id="513661at2"/>
<dbReference type="Gene3D" id="1.20.120.550">
    <property type="entry name" value="Membrane associated eicosanoid/glutathione metabolism-like domain"/>
    <property type="match status" value="1"/>
</dbReference>
<evidence type="ECO:0000313" key="6">
    <source>
        <dbReference type="EMBL" id="SIS73832.1"/>
    </source>
</evidence>
<feature type="transmembrane region" description="Helical" evidence="5">
    <location>
        <begin position="102"/>
        <end position="122"/>
    </location>
</feature>